<dbReference type="InterPro" id="IPR011043">
    <property type="entry name" value="Gal_Oxase/kelch_b-propeller"/>
</dbReference>
<feature type="signal peptide" evidence="5">
    <location>
        <begin position="1"/>
        <end position="29"/>
    </location>
</feature>
<evidence type="ECO:0000256" key="1">
    <source>
        <dbReference type="ARBA" id="ARBA00022441"/>
    </source>
</evidence>
<dbReference type="PANTHER" id="PTHR46228">
    <property type="entry name" value="KELCH DOMAIN-CONTAINING PROTEIN"/>
    <property type="match status" value="1"/>
</dbReference>
<organism evidence="6 7">
    <name type="scientific">Lophium mytilinum</name>
    <dbReference type="NCBI Taxonomy" id="390894"/>
    <lineage>
        <taxon>Eukaryota</taxon>
        <taxon>Fungi</taxon>
        <taxon>Dikarya</taxon>
        <taxon>Ascomycota</taxon>
        <taxon>Pezizomycotina</taxon>
        <taxon>Dothideomycetes</taxon>
        <taxon>Pleosporomycetidae</taxon>
        <taxon>Mytilinidiales</taxon>
        <taxon>Mytilinidiaceae</taxon>
        <taxon>Lophium</taxon>
    </lineage>
</organism>
<dbReference type="PANTHER" id="PTHR46228:SF2">
    <property type="entry name" value="KELCH REPEAT PROTEIN (AFU_ORTHOLOGUE AFUA_4G14350)"/>
    <property type="match status" value="1"/>
</dbReference>
<gene>
    <name evidence="6" type="ORF">BU16DRAFT_512140</name>
</gene>
<feature type="region of interest" description="Disordered" evidence="3">
    <location>
        <begin position="609"/>
        <end position="645"/>
    </location>
</feature>
<feature type="transmembrane region" description="Helical" evidence="4">
    <location>
        <begin position="504"/>
        <end position="526"/>
    </location>
</feature>
<evidence type="ECO:0000256" key="3">
    <source>
        <dbReference type="SAM" id="MobiDB-lite"/>
    </source>
</evidence>
<evidence type="ECO:0000313" key="6">
    <source>
        <dbReference type="EMBL" id="KAF2493960.1"/>
    </source>
</evidence>
<dbReference type="Proteomes" id="UP000799750">
    <property type="component" value="Unassembled WGS sequence"/>
</dbReference>
<keyword evidence="1" id="KW-0880">Kelch repeat</keyword>
<dbReference type="InterPro" id="IPR015915">
    <property type="entry name" value="Kelch-typ_b-propeller"/>
</dbReference>
<name>A0A6A6QPN5_9PEZI</name>
<keyword evidence="4" id="KW-1133">Transmembrane helix</keyword>
<keyword evidence="4" id="KW-0472">Membrane</keyword>
<keyword evidence="4" id="KW-0812">Transmembrane</keyword>
<keyword evidence="5" id="KW-0732">Signal</keyword>
<reference evidence="6" key="1">
    <citation type="journal article" date="2020" name="Stud. Mycol.">
        <title>101 Dothideomycetes genomes: a test case for predicting lifestyles and emergence of pathogens.</title>
        <authorList>
            <person name="Haridas S."/>
            <person name="Albert R."/>
            <person name="Binder M."/>
            <person name="Bloem J."/>
            <person name="Labutti K."/>
            <person name="Salamov A."/>
            <person name="Andreopoulos B."/>
            <person name="Baker S."/>
            <person name="Barry K."/>
            <person name="Bills G."/>
            <person name="Bluhm B."/>
            <person name="Cannon C."/>
            <person name="Castanera R."/>
            <person name="Culley D."/>
            <person name="Daum C."/>
            <person name="Ezra D."/>
            <person name="Gonzalez J."/>
            <person name="Henrissat B."/>
            <person name="Kuo A."/>
            <person name="Liang C."/>
            <person name="Lipzen A."/>
            <person name="Lutzoni F."/>
            <person name="Magnuson J."/>
            <person name="Mondo S."/>
            <person name="Nolan M."/>
            <person name="Ohm R."/>
            <person name="Pangilinan J."/>
            <person name="Park H.-J."/>
            <person name="Ramirez L."/>
            <person name="Alfaro M."/>
            <person name="Sun H."/>
            <person name="Tritt A."/>
            <person name="Yoshinaga Y."/>
            <person name="Zwiers L.-H."/>
            <person name="Turgeon B."/>
            <person name="Goodwin S."/>
            <person name="Spatafora J."/>
            <person name="Crous P."/>
            <person name="Grigoriev I."/>
        </authorList>
    </citation>
    <scope>NUCLEOTIDE SEQUENCE</scope>
    <source>
        <strain evidence="6">CBS 269.34</strain>
    </source>
</reference>
<evidence type="ECO:0000256" key="4">
    <source>
        <dbReference type="SAM" id="Phobius"/>
    </source>
</evidence>
<evidence type="ECO:0000256" key="2">
    <source>
        <dbReference type="ARBA" id="ARBA00022737"/>
    </source>
</evidence>
<keyword evidence="7" id="KW-1185">Reference proteome</keyword>
<dbReference type="EMBL" id="MU004191">
    <property type="protein sequence ID" value="KAF2493960.1"/>
    <property type="molecule type" value="Genomic_DNA"/>
</dbReference>
<dbReference type="AlphaFoldDB" id="A0A6A6QPN5"/>
<feature type="compositionally biased region" description="Basic and acidic residues" evidence="3">
    <location>
        <begin position="609"/>
        <end position="633"/>
    </location>
</feature>
<proteinExistence type="predicted"/>
<dbReference type="Gene3D" id="2.120.10.80">
    <property type="entry name" value="Kelch-type beta propeller"/>
    <property type="match status" value="1"/>
</dbReference>
<feature type="chain" id="PRO_5025503157" description="Galactose oxidase" evidence="5">
    <location>
        <begin position="30"/>
        <end position="656"/>
    </location>
</feature>
<evidence type="ECO:0008006" key="8">
    <source>
        <dbReference type="Google" id="ProtNLM"/>
    </source>
</evidence>
<sequence length="656" mass="70105">METSSLYRGSGSFFLSKIAILLLLGVCAAQLDPIYNHCERWQHSSTIRNNTLYIDGGIETFRLDNANYTNGTNVPNTIGVNLYTITVLLDQTWNWWTNITEAKLNKSVNAATGVTPQTGLIRGASYQGPADDSRIWTFGGTSFTGNTSFPGWQAMQSSATPLWSFDTDAKRWAPFPESPLDEEPNYGLSAEAPDQGLAFYLNGQIDNGTRFTTNDLGDNTLNLAGMVVINLTNQTFANISTPGLNDSTYPRVGGSMQYVPDVGRSGILVALGGAYRNQSGPGPFRAQTLATYDTVDVFDIASYLEAPATNGTWYTQATTGSIPPPRIDSCVVLASAPDNSSQNIYLYGGRDPTSSNMTLFDDIYALSLPSFTWTLIYGPGSSPRWGHTCHIVGPGKRQLLTVGGSLNKTTDYCDWEVRGVAIYDLSAALWGTVFIEDAPAYNVTPAIVNAIGGDPLGAATLKAPEKGYGNTALAAVMSATRTTLGPTATATPQTTHKKSHTGTIVGAVIGSIAGFAVLLAVAYLIYRKRHPKPPSRPATPMNEAPTTGERLEAVGDNKHALEAPGVELPWELEAKGDPHELSPTSLAEVHGQDWRGDRAELEAQQRVEMDEQHGVSEADRDGAVVGKAGERAELSGTAVPTGGRLGVPVIKADDMA</sequence>
<evidence type="ECO:0000313" key="7">
    <source>
        <dbReference type="Proteomes" id="UP000799750"/>
    </source>
</evidence>
<accession>A0A6A6QPN5</accession>
<evidence type="ECO:0000256" key="5">
    <source>
        <dbReference type="SAM" id="SignalP"/>
    </source>
</evidence>
<keyword evidence="2" id="KW-0677">Repeat</keyword>
<dbReference type="SUPFAM" id="SSF50965">
    <property type="entry name" value="Galactose oxidase, central domain"/>
    <property type="match status" value="2"/>
</dbReference>
<dbReference type="OrthoDB" id="10251809at2759"/>
<protein>
    <recommendedName>
        <fullName evidence="8">Galactose oxidase</fullName>
    </recommendedName>
</protein>